<dbReference type="CAZy" id="GH23">
    <property type="family name" value="Glycoside Hydrolase Family 23"/>
</dbReference>
<dbReference type="CDD" id="cd00254">
    <property type="entry name" value="LT-like"/>
    <property type="match status" value="1"/>
</dbReference>
<evidence type="ECO:0000256" key="3">
    <source>
        <dbReference type="SAM" id="MobiDB-lite"/>
    </source>
</evidence>
<dbReference type="Gene3D" id="1.10.530.10">
    <property type="match status" value="1"/>
</dbReference>
<comment type="similarity">
    <text evidence="2">Belongs to the virb1 family.</text>
</comment>
<protein>
    <submittedName>
        <fullName evidence="5">RC114</fullName>
    </submittedName>
</protein>
<dbReference type="Pfam" id="PF01464">
    <property type="entry name" value="SLT"/>
    <property type="match status" value="1"/>
</dbReference>
<dbReference type="EMBL" id="AF416331">
    <property type="protein sequence ID" value="AAN05187.1"/>
    <property type="molecule type" value="Genomic_DNA"/>
</dbReference>
<feature type="domain" description="Transglycosylase SLT" evidence="4">
    <location>
        <begin position="170"/>
        <end position="256"/>
    </location>
</feature>
<evidence type="ECO:0000313" key="5">
    <source>
        <dbReference type="EMBL" id="AAN05187.1"/>
    </source>
</evidence>
<comment type="similarity">
    <text evidence="1">Belongs to the transglycosylase Slt family.</text>
</comment>
<proteinExistence type="inferred from homology"/>
<dbReference type="InterPro" id="IPR023346">
    <property type="entry name" value="Lysozyme-like_dom_sf"/>
</dbReference>
<name>Q8KW76_9RHOB</name>
<geneLocation type="plasmid" evidence="5">
    <name>pSD25</name>
</geneLocation>
<evidence type="ECO:0000256" key="2">
    <source>
        <dbReference type="ARBA" id="ARBA00009387"/>
    </source>
</evidence>
<feature type="region of interest" description="Disordered" evidence="3">
    <location>
        <begin position="1"/>
        <end position="60"/>
    </location>
</feature>
<dbReference type="AlphaFoldDB" id="Q8KW76"/>
<sequence length="304" mass="32061">MVSKTCPRRASRSAAGMNSWGSRTMASRATSASTCARASRKPFWSRPGSPRTGPSRGISTYGRVSSNIISSSVTGAICALVLITASPSRSAADVIAFGRDGTARTSGWTFHGERPAWAGLSDGVEAEVVLASLDATPPSGRNDILALIHATADRHAGNRALRQVGLGPDDWQVLFHALVEAESSYNPTAISPKGAYGLGQLMPDTARALGVDPRDPSQNLDGAARYLLAQLATFKDIDLALAAYNAGPHRVVEYSGIPPFAESRDYIARIRGIRSRLAGTPVSASDIRVADRVPARAPVLIDLQ</sequence>
<reference evidence="5" key="1">
    <citation type="journal article" date="2003" name="Plasmid">
        <title>Nucleotide sequence based characterizations of two cryptic plasmids from the marine bacterium Ruegeria isolate PR1b.</title>
        <authorList>
            <person name="Zhong Z."/>
            <person name="Caspi R."/>
            <person name="Helinski D."/>
            <person name="Knauf V."/>
            <person name="Sykes S."/>
            <person name="O'Byrne C."/>
            <person name="Shea T.P."/>
            <person name="Wilkinson J.E."/>
            <person name="DeLoughery C."/>
            <person name="Toukdarian A."/>
        </authorList>
    </citation>
    <scope>NUCLEOTIDE SEQUENCE</scope>
    <source>
        <strain evidence="5">PR1b</strain>
        <plasmid evidence="5">pSD25</plasmid>
    </source>
</reference>
<accession>Q8KW76</accession>
<dbReference type="InterPro" id="IPR008258">
    <property type="entry name" value="Transglycosylase_SLT_dom_1"/>
</dbReference>
<evidence type="ECO:0000256" key="1">
    <source>
        <dbReference type="ARBA" id="ARBA00007734"/>
    </source>
</evidence>
<organism evidence="5">
    <name type="scientific">Ruegeria sp. PR1b</name>
    <dbReference type="NCBI Taxonomy" id="185588"/>
    <lineage>
        <taxon>Bacteria</taxon>
        <taxon>Pseudomonadati</taxon>
        <taxon>Pseudomonadota</taxon>
        <taxon>Alphaproteobacteria</taxon>
        <taxon>Rhodobacterales</taxon>
        <taxon>Roseobacteraceae</taxon>
        <taxon>Ruegeria</taxon>
    </lineage>
</organism>
<evidence type="ECO:0000259" key="4">
    <source>
        <dbReference type="Pfam" id="PF01464"/>
    </source>
</evidence>
<keyword evidence="5" id="KW-0614">Plasmid</keyword>
<dbReference type="PANTHER" id="PTHR37423">
    <property type="entry name" value="SOLUBLE LYTIC MUREIN TRANSGLYCOSYLASE-RELATED"/>
    <property type="match status" value="1"/>
</dbReference>
<feature type="compositionally biased region" description="Low complexity" evidence="3">
    <location>
        <begin position="22"/>
        <end position="37"/>
    </location>
</feature>
<feature type="compositionally biased region" description="Basic residues" evidence="3">
    <location>
        <begin position="1"/>
        <end position="11"/>
    </location>
</feature>
<dbReference type="PANTHER" id="PTHR37423:SF2">
    <property type="entry name" value="MEMBRANE-BOUND LYTIC MUREIN TRANSGLYCOSYLASE C"/>
    <property type="match status" value="1"/>
</dbReference>
<dbReference type="SUPFAM" id="SSF53955">
    <property type="entry name" value="Lysozyme-like"/>
    <property type="match status" value="1"/>
</dbReference>